<dbReference type="PROSITE" id="PS51257">
    <property type="entry name" value="PROKAR_LIPOPROTEIN"/>
    <property type="match status" value="1"/>
</dbReference>
<dbReference type="PROSITE" id="PS50801">
    <property type="entry name" value="STAS"/>
    <property type="match status" value="1"/>
</dbReference>
<feature type="domain" description="STAS" evidence="7">
    <location>
        <begin position="473"/>
        <end position="578"/>
    </location>
</feature>
<dbReference type="Pfam" id="PF00916">
    <property type="entry name" value="Sulfate_transp"/>
    <property type="match status" value="1"/>
</dbReference>
<dbReference type="PANTHER" id="PTHR43310">
    <property type="entry name" value="SULFATE TRANSPORTER YBAR-RELATED"/>
    <property type="match status" value="1"/>
</dbReference>
<evidence type="ECO:0000259" key="6">
    <source>
        <dbReference type="PROSITE" id="PS50042"/>
    </source>
</evidence>
<protein>
    <submittedName>
        <fullName evidence="8">Cyclic nucleotide-binding domain-containing protein</fullName>
    </submittedName>
</protein>
<dbReference type="Gene3D" id="3.30.750.24">
    <property type="entry name" value="STAS domain"/>
    <property type="match status" value="1"/>
</dbReference>
<feature type="transmembrane region" description="Helical" evidence="5">
    <location>
        <begin position="183"/>
        <end position="200"/>
    </location>
</feature>
<dbReference type="InterPro" id="IPR036513">
    <property type="entry name" value="STAS_dom_sf"/>
</dbReference>
<dbReference type="OrthoDB" id="9771198at2"/>
<dbReference type="PROSITE" id="PS50042">
    <property type="entry name" value="CNMP_BINDING_3"/>
    <property type="match status" value="1"/>
</dbReference>
<evidence type="ECO:0000313" key="9">
    <source>
        <dbReference type="Proteomes" id="UP000295554"/>
    </source>
</evidence>
<feature type="transmembrane region" description="Helical" evidence="5">
    <location>
        <begin position="371"/>
        <end position="390"/>
    </location>
</feature>
<dbReference type="AlphaFoldDB" id="A0A4R5LPL7"/>
<comment type="caution">
    <text evidence="8">The sequence shown here is derived from an EMBL/GenBank/DDBJ whole genome shotgun (WGS) entry which is preliminary data.</text>
</comment>
<dbReference type="PANTHER" id="PTHR43310:SF1">
    <property type="entry name" value="SULFATE TRANSPORTER YBAR-RELATED"/>
    <property type="match status" value="1"/>
</dbReference>
<evidence type="ECO:0000259" key="7">
    <source>
        <dbReference type="PROSITE" id="PS50801"/>
    </source>
</evidence>
<sequence length="737" mass="79591">MSIFTKFSPEFLLSSLLAGIIAGLVALVSCVSFAALIFHGPLTPYLSTGISIAISTAVIGGSVLTLFSTCRPVVAIPDDDTAPVLALMVTLLIALFPAGTPLEVQFVTAFAALALSALTTGVALTLLGFFRLGSLVRFLPYSVMGGYFAGVGLLLIQGALRVVTDLPLLTPASFVQLFSPNQFPLWLPAFASAIAIRLGIGYLNKSIAMPAILAILIAAYYAGNGLLGHGPHQLMTNGLLMGPFPETETVFVRPILLQRLPEVNWGLVFGSADGIATIIMLSSVSLMLTASGLSLVQRENININRELEVAGVANAVSGLSGGLLTLPSMTLSTLAHTVGAPKTRLVGLVVAAFCALIMMFFMGAIAWLPKAVVGGLLLFLGWSFLERWLIEARLQLPLLEYGVVLVIVAVVAFAGFLEGVFFGLICAIMLFVVNYSRINVVRYAMTGEQRRSNVDRNSKQSHYLQEAGGQSFMLKLQGYLFFGTAAALGTRIEQRLEDKSLPKLRFVAMDFAQVTGMDSSAALSFMKLAQQAARSDFFLILTGLSAELEERLKSSWFEGETTSYMQLLPDLDRGVEWIEERILKEAGMEEECESILTQLSRVLPMESDLTVLLKYLEERQVNAGDVLAEQGKSSDELFLLESCTASVYLGTASDRRHRIRRAGSGTVFGEVGFYLGSPRTATVVVDSNGKLFVLNQDKMALLEQEHPQIAAAVHKFMIRVITQRLQLTTATLQAVLT</sequence>
<dbReference type="SUPFAM" id="SSF51206">
    <property type="entry name" value="cAMP-binding domain-like"/>
    <property type="match status" value="1"/>
</dbReference>
<proteinExistence type="predicted"/>
<dbReference type="RefSeq" id="WP_133213192.1">
    <property type="nucleotide sequence ID" value="NZ_SMSE01000003.1"/>
</dbReference>
<dbReference type="InterPro" id="IPR000595">
    <property type="entry name" value="cNMP-bd_dom"/>
</dbReference>
<dbReference type="CDD" id="cd00038">
    <property type="entry name" value="CAP_ED"/>
    <property type="match status" value="1"/>
</dbReference>
<dbReference type="InterPro" id="IPR014710">
    <property type="entry name" value="RmlC-like_jellyroll"/>
</dbReference>
<dbReference type="InterPro" id="IPR052706">
    <property type="entry name" value="Membrane-Transporter-like"/>
</dbReference>
<organism evidence="8 9">
    <name type="scientific">Seongchinamella unica</name>
    <dbReference type="NCBI Taxonomy" id="2547392"/>
    <lineage>
        <taxon>Bacteria</taxon>
        <taxon>Pseudomonadati</taxon>
        <taxon>Pseudomonadota</taxon>
        <taxon>Gammaproteobacteria</taxon>
        <taxon>Cellvibrionales</taxon>
        <taxon>Halieaceae</taxon>
        <taxon>Seongchinamella</taxon>
    </lineage>
</organism>
<feature type="transmembrane region" description="Helical" evidence="5">
    <location>
        <begin position="50"/>
        <end position="70"/>
    </location>
</feature>
<dbReference type="SMART" id="SM00100">
    <property type="entry name" value="cNMP"/>
    <property type="match status" value="1"/>
</dbReference>
<keyword evidence="3 5" id="KW-1133">Transmembrane helix</keyword>
<comment type="subcellular location">
    <subcellularLocation>
        <location evidence="1">Membrane</location>
        <topology evidence="1">Multi-pass membrane protein</topology>
    </subcellularLocation>
</comment>
<evidence type="ECO:0000256" key="5">
    <source>
        <dbReference type="SAM" id="Phobius"/>
    </source>
</evidence>
<feature type="transmembrane region" description="Helical" evidence="5">
    <location>
        <begin position="345"/>
        <end position="365"/>
    </location>
</feature>
<feature type="transmembrane region" description="Helical" evidence="5">
    <location>
        <begin position="402"/>
        <end position="433"/>
    </location>
</feature>
<evidence type="ECO:0000256" key="4">
    <source>
        <dbReference type="ARBA" id="ARBA00023136"/>
    </source>
</evidence>
<feature type="transmembrane region" description="Helical" evidence="5">
    <location>
        <begin position="106"/>
        <end position="129"/>
    </location>
</feature>
<dbReference type="InterPro" id="IPR018490">
    <property type="entry name" value="cNMP-bd_dom_sf"/>
</dbReference>
<evidence type="ECO:0000313" key="8">
    <source>
        <dbReference type="EMBL" id="TDG12419.1"/>
    </source>
</evidence>
<feature type="transmembrane region" description="Helical" evidence="5">
    <location>
        <begin position="12"/>
        <end position="38"/>
    </location>
</feature>
<dbReference type="InterPro" id="IPR011547">
    <property type="entry name" value="SLC26A/SulP_dom"/>
</dbReference>
<dbReference type="Pfam" id="PF01740">
    <property type="entry name" value="STAS"/>
    <property type="match status" value="1"/>
</dbReference>
<dbReference type="Pfam" id="PF00027">
    <property type="entry name" value="cNMP_binding"/>
    <property type="match status" value="1"/>
</dbReference>
<dbReference type="Proteomes" id="UP000295554">
    <property type="component" value="Unassembled WGS sequence"/>
</dbReference>
<evidence type="ECO:0000256" key="3">
    <source>
        <dbReference type="ARBA" id="ARBA00022989"/>
    </source>
</evidence>
<keyword evidence="9" id="KW-1185">Reference proteome</keyword>
<reference evidence="8 9" key="1">
    <citation type="submission" date="2019-03" db="EMBL/GenBank/DDBJ databases">
        <title>Seongchinamella monodicae gen. nov., sp. nov., a novel member of the Gammaproteobacteria isolated from a tidal mudflat of beach.</title>
        <authorList>
            <person name="Yang H.G."/>
            <person name="Kang J.W."/>
            <person name="Lee S.D."/>
        </authorList>
    </citation>
    <scope>NUCLEOTIDE SEQUENCE [LARGE SCALE GENOMIC DNA]</scope>
    <source>
        <strain evidence="8 9">GH4-78</strain>
    </source>
</reference>
<feature type="transmembrane region" description="Helical" evidence="5">
    <location>
        <begin position="141"/>
        <end position="163"/>
    </location>
</feature>
<feature type="domain" description="Cyclic nucleotide-binding" evidence="6">
    <location>
        <begin position="606"/>
        <end position="697"/>
    </location>
</feature>
<keyword evidence="4 5" id="KW-0472">Membrane</keyword>
<dbReference type="GO" id="GO:0016020">
    <property type="term" value="C:membrane"/>
    <property type="evidence" value="ECO:0007669"/>
    <property type="project" value="UniProtKB-SubCell"/>
</dbReference>
<evidence type="ECO:0000256" key="1">
    <source>
        <dbReference type="ARBA" id="ARBA00004141"/>
    </source>
</evidence>
<dbReference type="InterPro" id="IPR002645">
    <property type="entry name" value="STAS_dom"/>
</dbReference>
<feature type="transmembrane region" description="Helical" evidence="5">
    <location>
        <begin position="207"/>
        <end position="227"/>
    </location>
</feature>
<dbReference type="CDD" id="cd07042">
    <property type="entry name" value="STAS_SulP_like_sulfate_transporter"/>
    <property type="match status" value="1"/>
</dbReference>
<dbReference type="SUPFAM" id="SSF52091">
    <property type="entry name" value="SpoIIaa-like"/>
    <property type="match status" value="1"/>
</dbReference>
<name>A0A4R5LPL7_9GAMM</name>
<feature type="transmembrane region" description="Helical" evidence="5">
    <location>
        <begin position="275"/>
        <end position="296"/>
    </location>
</feature>
<feature type="transmembrane region" description="Helical" evidence="5">
    <location>
        <begin position="82"/>
        <end position="100"/>
    </location>
</feature>
<evidence type="ECO:0000256" key="2">
    <source>
        <dbReference type="ARBA" id="ARBA00022692"/>
    </source>
</evidence>
<accession>A0A4R5LPL7</accession>
<dbReference type="EMBL" id="SMSE01000003">
    <property type="protein sequence ID" value="TDG12419.1"/>
    <property type="molecule type" value="Genomic_DNA"/>
</dbReference>
<gene>
    <name evidence="8" type="ORF">E2F43_12470</name>
</gene>
<dbReference type="Gene3D" id="2.60.120.10">
    <property type="entry name" value="Jelly Rolls"/>
    <property type="match status" value="1"/>
</dbReference>
<keyword evidence="2 5" id="KW-0812">Transmembrane</keyword>